<dbReference type="EMBL" id="JAGFBR010000002">
    <property type="protein sequence ID" value="KAH0469585.1"/>
    <property type="molecule type" value="Genomic_DNA"/>
</dbReference>
<comment type="caution">
    <text evidence="8">The sequence shown here is derived from an EMBL/GenBank/DDBJ whole genome shotgun (WGS) entry which is preliminary data.</text>
</comment>
<dbReference type="AlphaFoldDB" id="A0AAV7HN71"/>
<evidence type="ECO:0000313" key="9">
    <source>
        <dbReference type="Proteomes" id="UP000775213"/>
    </source>
</evidence>
<dbReference type="PANTHER" id="PTHR31621:SF37">
    <property type="entry name" value="OS01G0882400 PROTEIN"/>
    <property type="match status" value="1"/>
</dbReference>
<evidence type="ECO:0008006" key="10">
    <source>
        <dbReference type="Google" id="ProtNLM"/>
    </source>
</evidence>
<evidence type="ECO:0000256" key="7">
    <source>
        <dbReference type="SAM" id="Phobius"/>
    </source>
</evidence>
<keyword evidence="3 7" id="KW-0812">Transmembrane</keyword>
<feature type="transmembrane region" description="Helical" evidence="7">
    <location>
        <begin position="183"/>
        <end position="202"/>
    </location>
</feature>
<dbReference type="GO" id="GO:0016020">
    <property type="term" value="C:membrane"/>
    <property type="evidence" value="ECO:0007669"/>
    <property type="project" value="UniProtKB-SubCell"/>
</dbReference>
<sequence length="372" mass="42097">MEDDVCEILIKKARPATATSATTSSVSRDPDEDSHEPGTNESHLLYILNLILSATARLNVLLPTATILAFSIFTPLLTNDGDCSSLNRYLMASFVLLCAASCAFFAITDSFRTASGRVYFGVATLHGIWTFNARRKGPPEPASYRLKWQDLFHALMSVVALVIFAGSHRDVVECYYSKVPKKVINSVPLVAGFVISVLFVIFPSKRNGIGQPFLLQRDKNGLGLGFSSVFNQLDLLLGLFLQCWLDFLVASLWYVTICLKVVSLWLVGSKVLLVGDCFDPVVFYSSFGIELFAALYRSGFSTRFKRKQKEFGFFACFRRKRKEFGFSARFKRKRKEFGFSACFRRKQKEFGFSACFRRKQKEFSFSVCFRRK</sequence>
<feature type="transmembrane region" description="Helical" evidence="7">
    <location>
        <begin position="58"/>
        <end position="77"/>
    </location>
</feature>
<feature type="region of interest" description="Disordered" evidence="6">
    <location>
        <begin position="15"/>
        <end position="38"/>
    </location>
</feature>
<comment type="similarity">
    <text evidence="2">Belongs to the plant DMP1 protein family.</text>
</comment>
<comment type="subcellular location">
    <subcellularLocation>
        <location evidence="1">Membrane</location>
        <topology evidence="1">Multi-pass membrane protein</topology>
    </subcellularLocation>
</comment>
<dbReference type="GO" id="GO:0005737">
    <property type="term" value="C:cytoplasm"/>
    <property type="evidence" value="ECO:0007669"/>
    <property type="project" value="UniProtKB-ARBA"/>
</dbReference>
<name>A0AAV7HN71_DENCH</name>
<protein>
    <recommendedName>
        <fullName evidence="10">Transmembrane protein</fullName>
    </recommendedName>
</protein>
<evidence type="ECO:0000256" key="5">
    <source>
        <dbReference type="ARBA" id="ARBA00023136"/>
    </source>
</evidence>
<feature type="compositionally biased region" description="Low complexity" evidence="6">
    <location>
        <begin position="16"/>
        <end position="25"/>
    </location>
</feature>
<evidence type="ECO:0000256" key="1">
    <source>
        <dbReference type="ARBA" id="ARBA00004141"/>
    </source>
</evidence>
<evidence type="ECO:0000313" key="8">
    <source>
        <dbReference type="EMBL" id="KAH0469585.1"/>
    </source>
</evidence>
<keyword evidence="4 7" id="KW-1133">Transmembrane helix</keyword>
<proteinExistence type="inferred from homology"/>
<dbReference type="PANTHER" id="PTHR31621">
    <property type="entry name" value="PROTEIN DMP3"/>
    <property type="match status" value="1"/>
</dbReference>
<organism evidence="8 9">
    <name type="scientific">Dendrobium chrysotoxum</name>
    <name type="common">Orchid</name>
    <dbReference type="NCBI Taxonomy" id="161865"/>
    <lineage>
        <taxon>Eukaryota</taxon>
        <taxon>Viridiplantae</taxon>
        <taxon>Streptophyta</taxon>
        <taxon>Embryophyta</taxon>
        <taxon>Tracheophyta</taxon>
        <taxon>Spermatophyta</taxon>
        <taxon>Magnoliopsida</taxon>
        <taxon>Liliopsida</taxon>
        <taxon>Asparagales</taxon>
        <taxon>Orchidaceae</taxon>
        <taxon>Epidendroideae</taxon>
        <taxon>Malaxideae</taxon>
        <taxon>Dendrobiinae</taxon>
        <taxon>Dendrobium</taxon>
    </lineage>
</organism>
<keyword evidence="9" id="KW-1185">Reference proteome</keyword>
<evidence type="ECO:0000256" key="2">
    <source>
        <dbReference type="ARBA" id="ARBA00008707"/>
    </source>
</evidence>
<evidence type="ECO:0000256" key="3">
    <source>
        <dbReference type="ARBA" id="ARBA00022692"/>
    </source>
</evidence>
<gene>
    <name evidence="8" type="ORF">IEQ34_001143</name>
</gene>
<feature type="transmembrane region" description="Helical" evidence="7">
    <location>
        <begin position="281"/>
        <end position="300"/>
    </location>
</feature>
<reference evidence="8 9" key="1">
    <citation type="journal article" date="2021" name="Hortic Res">
        <title>Chromosome-scale assembly of the Dendrobium chrysotoxum genome enhances the understanding of orchid evolution.</title>
        <authorList>
            <person name="Zhang Y."/>
            <person name="Zhang G.Q."/>
            <person name="Zhang D."/>
            <person name="Liu X.D."/>
            <person name="Xu X.Y."/>
            <person name="Sun W.H."/>
            <person name="Yu X."/>
            <person name="Zhu X."/>
            <person name="Wang Z.W."/>
            <person name="Zhao X."/>
            <person name="Zhong W.Y."/>
            <person name="Chen H."/>
            <person name="Yin W.L."/>
            <person name="Huang T."/>
            <person name="Niu S.C."/>
            <person name="Liu Z.J."/>
        </authorList>
    </citation>
    <scope>NUCLEOTIDE SEQUENCE [LARGE SCALE GENOMIC DNA]</scope>
    <source>
        <strain evidence="8">Lindl</strain>
    </source>
</reference>
<feature type="transmembrane region" description="Helical" evidence="7">
    <location>
        <begin position="151"/>
        <end position="171"/>
    </location>
</feature>
<feature type="transmembrane region" description="Helical" evidence="7">
    <location>
        <begin position="89"/>
        <end position="107"/>
    </location>
</feature>
<dbReference type="InterPro" id="IPR007770">
    <property type="entry name" value="DMP"/>
</dbReference>
<dbReference type="GO" id="GO:0010256">
    <property type="term" value="P:endomembrane system organization"/>
    <property type="evidence" value="ECO:0007669"/>
    <property type="project" value="TreeGrafter"/>
</dbReference>
<accession>A0AAV7HN71</accession>
<evidence type="ECO:0000256" key="6">
    <source>
        <dbReference type="SAM" id="MobiDB-lite"/>
    </source>
</evidence>
<evidence type="ECO:0000256" key="4">
    <source>
        <dbReference type="ARBA" id="ARBA00022989"/>
    </source>
</evidence>
<keyword evidence="5 7" id="KW-0472">Membrane</keyword>
<dbReference type="Pfam" id="PF05078">
    <property type="entry name" value="DUF679"/>
    <property type="match status" value="1"/>
</dbReference>
<dbReference type="Proteomes" id="UP000775213">
    <property type="component" value="Unassembled WGS sequence"/>
</dbReference>